<dbReference type="Pfam" id="PF08281">
    <property type="entry name" value="Sigma70_r4_2"/>
    <property type="match status" value="1"/>
</dbReference>
<dbReference type="Proteomes" id="UP000317303">
    <property type="component" value="Unassembled WGS sequence"/>
</dbReference>
<dbReference type="Gene3D" id="1.10.1740.10">
    <property type="match status" value="1"/>
</dbReference>
<evidence type="ECO:0000256" key="1">
    <source>
        <dbReference type="ARBA" id="ARBA00010641"/>
    </source>
</evidence>
<protein>
    <submittedName>
        <fullName evidence="9">RNA polymerase sigma factor (Sigma-70 family)</fullName>
    </submittedName>
</protein>
<feature type="domain" description="RNA polymerase sigma factor 70 region 4 type 2" evidence="8">
    <location>
        <begin position="142"/>
        <end position="193"/>
    </location>
</feature>
<evidence type="ECO:0000259" key="8">
    <source>
        <dbReference type="Pfam" id="PF08281"/>
    </source>
</evidence>
<feature type="compositionally biased region" description="Basic and acidic residues" evidence="6">
    <location>
        <begin position="119"/>
        <end position="137"/>
    </location>
</feature>
<dbReference type="GO" id="GO:0006352">
    <property type="term" value="P:DNA-templated transcription initiation"/>
    <property type="evidence" value="ECO:0007669"/>
    <property type="project" value="InterPro"/>
</dbReference>
<reference evidence="9 10" key="1">
    <citation type="submission" date="2019-07" db="EMBL/GenBank/DDBJ databases">
        <title>R&amp;d 2014.</title>
        <authorList>
            <person name="Klenk H.-P."/>
        </authorList>
    </citation>
    <scope>NUCLEOTIDE SEQUENCE [LARGE SCALE GENOMIC DNA]</scope>
    <source>
        <strain evidence="9 10">DSM 43194</strain>
    </source>
</reference>
<keyword evidence="3" id="KW-0731">Sigma factor</keyword>
<dbReference type="EMBL" id="VLJV01000002">
    <property type="protein sequence ID" value="TWH15984.1"/>
    <property type="molecule type" value="Genomic_DNA"/>
</dbReference>
<sequence>MTTPKQPTHLPRGEEWKPLLLAAQSGRPADFTALARPLSHWIARYARPRRHQIHRCGSTVDDIVQEALVRLWRSLDVLEWRSEGHLLAWVHTLTGRCIADLMRQPKRSWPATPAGTAEDLDHLAPRQESRPDREAELHDTLRQLQPAIAALAPRRREALVAHYLRDEPDESIAARLGSSISSVRVARHRALTSLRTTATTPRTQRARKGAA</sequence>
<organism evidence="9 10">
    <name type="scientific">Prauserella rugosa</name>
    <dbReference type="NCBI Taxonomy" id="43354"/>
    <lineage>
        <taxon>Bacteria</taxon>
        <taxon>Bacillati</taxon>
        <taxon>Actinomycetota</taxon>
        <taxon>Actinomycetes</taxon>
        <taxon>Pseudonocardiales</taxon>
        <taxon>Pseudonocardiaceae</taxon>
        <taxon>Prauserella</taxon>
    </lineage>
</organism>
<comment type="similarity">
    <text evidence="1">Belongs to the sigma-70 factor family. ECF subfamily.</text>
</comment>
<dbReference type="PANTHER" id="PTHR43133:SF58">
    <property type="entry name" value="ECF RNA POLYMERASE SIGMA FACTOR SIGD"/>
    <property type="match status" value="1"/>
</dbReference>
<comment type="caution">
    <text evidence="9">The sequence shown here is derived from an EMBL/GenBank/DDBJ whole genome shotgun (WGS) entry which is preliminary data.</text>
</comment>
<evidence type="ECO:0000313" key="9">
    <source>
        <dbReference type="EMBL" id="TWH15984.1"/>
    </source>
</evidence>
<keyword evidence="2" id="KW-0805">Transcription regulation</keyword>
<evidence type="ECO:0000313" key="10">
    <source>
        <dbReference type="Proteomes" id="UP000317303"/>
    </source>
</evidence>
<dbReference type="InterPro" id="IPR036388">
    <property type="entry name" value="WH-like_DNA-bd_sf"/>
</dbReference>
<keyword evidence="4" id="KW-0238">DNA-binding</keyword>
<dbReference type="GO" id="GO:0003677">
    <property type="term" value="F:DNA binding"/>
    <property type="evidence" value="ECO:0007669"/>
    <property type="project" value="UniProtKB-KW"/>
</dbReference>
<dbReference type="RefSeq" id="WP_030534156.1">
    <property type="nucleotide sequence ID" value="NZ_JOIJ01000025.1"/>
</dbReference>
<gene>
    <name evidence="9" type="ORF">JD82_04972</name>
</gene>
<dbReference type="InterPro" id="IPR013325">
    <property type="entry name" value="RNA_pol_sigma_r2"/>
</dbReference>
<proteinExistence type="inferred from homology"/>
<keyword evidence="5" id="KW-0804">Transcription</keyword>
<evidence type="ECO:0000256" key="2">
    <source>
        <dbReference type="ARBA" id="ARBA00023015"/>
    </source>
</evidence>
<dbReference type="Gene3D" id="1.10.10.10">
    <property type="entry name" value="Winged helix-like DNA-binding domain superfamily/Winged helix DNA-binding domain"/>
    <property type="match status" value="1"/>
</dbReference>
<dbReference type="NCBIfam" id="TIGR02937">
    <property type="entry name" value="sigma70-ECF"/>
    <property type="match status" value="1"/>
</dbReference>
<dbReference type="InterPro" id="IPR039425">
    <property type="entry name" value="RNA_pol_sigma-70-like"/>
</dbReference>
<evidence type="ECO:0000256" key="3">
    <source>
        <dbReference type="ARBA" id="ARBA00023082"/>
    </source>
</evidence>
<dbReference type="InterPro" id="IPR013249">
    <property type="entry name" value="RNA_pol_sigma70_r4_t2"/>
</dbReference>
<evidence type="ECO:0000259" key="7">
    <source>
        <dbReference type="Pfam" id="PF04542"/>
    </source>
</evidence>
<feature type="domain" description="RNA polymerase sigma-70 region 2" evidence="7">
    <location>
        <begin position="41"/>
        <end position="106"/>
    </location>
</feature>
<dbReference type="InterPro" id="IPR014284">
    <property type="entry name" value="RNA_pol_sigma-70_dom"/>
</dbReference>
<dbReference type="InterPro" id="IPR013324">
    <property type="entry name" value="RNA_pol_sigma_r3/r4-like"/>
</dbReference>
<keyword evidence="10" id="KW-1185">Reference proteome</keyword>
<dbReference type="AlphaFoldDB" id="A0A660C3P5"/>
<evidence type="ECO:0000256" key="6">
    <source>
        <dbReference type="SAM" id="MobiDB-lite"/>
    </source>
</evidence>
<feature type="region of interest" description="Disordered" evidence="6">
    <location>
        <begin position="107"/>
        <end position="137"/>
    </location>
</feature>
<dbReference type="GO" id="GO:0016987">
    <property type="term" value="F:sigma factor activity"/>
    <property type="evidence" value="ECO:0007669"/>
    <property type="project" value="UniProtKB-KW"/>
</dbReference>
<dbReference type="SUPFAM" id="SSF88659">
    <property type="entry name" value="Sigma3 and sigma4 domains of RNA polymerase sigma factors"/>
    <property type="match status" value="1"/>
</dbReference>
<name>A0A660C3P5_9PSEU</name>
<evidence type="ECO:0000256" key="4">
    <source>
        <dbReference type="ARBA" id="ARBA00023125"/>
    </source>
</evidence>
<dbReference type="PANTHER" id="PTHR43133">
    <property type="entry name" value="RNA POLYMERASE ECF-TYPE SIGMA FACTO"/>
    <property type="match status" value="1"/>
</dbReference>
<evidence type="ECO:0000256" key="5">
    <source>
        <dbReference type="ARBA" id="ARBA00023163"/>
    </source>
</evidence>
<accession>A0A660C3P5</accession>
<dbReference type="OrthoDB" id="9811152at2"/>
<dbReference type="Pfam" id="PF04542">
    <property type="entry name" value="Sigma70_r2"/>
    <property type="match status" value="1"/>
</dbReference>
<dbReference type="SUPFAM" id="SSF88946">
    <property type="entry name" value="Sigma2 domain of RNA polymerase sigma factors"/>
    <property type="match status" value="1"/>
</dbReference>
<dbReference type="InterPro" id="IPR007627">
    <property type="entry name" value="RNA_pol_sigma70_r2"/>
</dbReference>